<dbReference type="SUPFAM" id="SSF48371">
    <property type="entry name" value="ARM repeat"/>
    <property type="match status" value="1"/>
</dbReference>
<dbReference type="OrthoDB" id="3219854at2759"/>
<dbReference type="InterPro" id="IPR051023">
    <property type="entry name" value="PP2A_Regulatory_Subunit_A"/>
</dbReference>
<feature type="region of interest" description="Disordered" evidence="2">
    <location>
        <begin position="1954"/>
        <end position="1977"/>
    </location>
</feature>
<protein>
    <submittedName>
        <fullName evidence="5">ARM repeat-containing protein</fullName>
    </submittedName>
</protein>
<evidence type="ECO:0000259" key="4">
    <source>
        <dbReference type="Pfam" id="PF20153"/>
    </source>
</evidence>
<dbReference type="InterPro" id="IPR045338">
    <property type="entry name" value="DUF6535"/>
</dbReference>
<dbReference type="Gene3D" id="1.25.10.10">
    <property type="entry name" value="Leucine-rich Repeat Variant"/>
    <property type="match status" value="3"/>
</dbReference>
<feature type="region of interest" description="Disordered" evidence="2">
    <location>
        <begin position="24"/>
        <end position="54"/>
    </location>
</feature>
<keyword evidence="1" id="KW-0677">Repeat</keyword>
<dbReference type="Pfam" id="PF20153">
    <property type="entry name" value="DUF6535"/>
    <property type="match status" value="1"/>
</dbReference>
<dbReference type="PANTHER" id="PTHR10648:SF4">
    <property type="entry name" value="PROTEIN PHOSPHATASE 2 (FORMERLY 2A), REGULATORY SUBUNIT A, BETA ISOFORM-RELATED"/>
    <property type="match status" value="1"/>
</dbReference>
<evidence type="ECO:0000256" key="2">
    <source>
        <dbReference type="SAM" id="MobiDB-lite"/>
    </source>
</evidence>
<evidence type="ECO:0000256" key="3">
    <source>
        <dbReference type="SAM" id="Phobius"/>
    </source>
</evidence>
<comment type="caution">
    <text evidence="5">The sequence shown here is derived from an EMBL/GenBank/DDBJ whole genome shotgun (WGS) entry which is preliminary data.</text>
</comment>
<feature type="transmembrane region" description="Helical" evidence="3">
    <location>
        <begin position="99"/>
        <end position="117"/>
    </location>
</feature>
<feature type="transmembrane region" description="Helical" evidence="3">
    <location>
        <begin position="213"/>
        <end position="234"/>
    </location>
</feature>
<feature type="transmembrane region" description="Helical" evidence="3">
    <location>
        <begin position="158"/>
        <end position="180"/>
    </location>
</feature>
<dbReference type="InterPro" id="IPR016024">
    <property type="entry name" value="ARM-type_fold"/>
</dbReference>
<dbReference type="GO" id="GO:0005634">
    <property type="term" value="C:nucleus"/>
    <property type="evidence" value="ECO:0007669"/>
    <property type="project" value="TreeGrafter"/>
</dbReference>
<keyword evidence="3" id="KW-0812">Transmembrane</keyword>
<dbReference type="GO" id="GO:0019888">
    <property type="term" value="F:protein phosphatase regulator activity"/>
    <property type="evidence" value="ECO:0007669"/>
    <property type="project" value="TreeGrafter"/>
</dbReference>
<evidence type="ECO:0000313" key="5">
    <source>
        <dbReference type="EMBL" id="TEB09812.1"/>
    </source>
</evidence>
<sequence length="2033" mass="226204">MGEPSLEKADSEIEKMAKFAIDDNAAEAQHGRKSKLPFVHQAEPKTPPTHNTPTLRKELKKLKPTEFREDARIWQLYLEEAEEKAKDKADLWNTGLDSLLIFAGLFAGVVSSFVIDARGDLQEDSQQNLLTGILDMLRDGSIGDIFGIPGTAYWISGLWVISLFTTIFSAIMGVLAKAWLAKYVPATTRREAKDAYHRYKLDRQAERWHLKEVLILVPLLVQIASVLFLIGLIIQIHGDSPTIGRTLLSFCLVGALVYFFMTLFPLIVPSSPFNTPLSEMCDALFGQNLEGEDRSAFKTDIDEGLGEILYTKLIQSPKPFHIDEAIAEVALPAFEPKWTEFLCKNDTPKILLSRFRQCASSRTSDTLQRDETLCNHLLAFLSFAELYEAKLHEAFEKKQTLQGYQTLDKSLHEALEPGNPLHRWNELPDGLRPLLFALRTHVLVLLHLPQNDGFKPHAPSDFNANEMADRPWEMTFQDIRSSHRIHFTLAACRGLIQGENHLKTISSFILSLCLAKAAFAASETGRTSEWASSLTREERADVNTLALRYISKLYHATITGWEDMAADALREILSVEVPLGDTESTRGHAGVLRCLIFSLSQPSHALRVHAIKMLKLVSSPNPVLFNGIINASVKNIATMTVYDDQGVRDDGLELLIELVKANEPMAESIRSAVVDSVQSGLSKYEDQPRISTIQFVEKLSMLQYPDNLFTSSISDVIPNLVDLFMDNSAPDHVRQTALKLSQRLWSVNSFTEVKSAILNHLGAMLERDEFSNRYDFFNNVQALVKAKDFASGKERLSYTFPWYSPADFIIDIMTNVFGKVVKVAIYEEDRTISVGAQDFLKSLAKNDRFNGYLPNLEIMTWLEAVDLTVTAGLLNILVEAALTDDDNDVRTAAIKLVSDLWKKPYAIDYDIAQEVKKTIISDSHKDTIQNEVYTDIREKWVLFLGEVAEYVTFSEAIPVIIQVAVARGSSSEFRSKAVALLVSESLTKGADYREVVKATVPDDLEVKLPCTSDLFSKGKWIKLLIELMPHVELQDVAQVALAKVVSSVKESLDPKSDPKPPPPADQAEGENSSETLEVSSDDNDFLTESDIAQPLRRLLGKSSWDGRMYWVEILASLAEHFPEDFPDAPKIVLQIAMHDPDGDVRNMALQSLRPLAKRDTIRDSFLNVVVDRMDSMADDGDWNVRFALAQLLAAFGESKECKLPEQATSRLTTMALDDRDYDVRSESVNSLAVLLANDGQYPEVSTAVLEKFEAGVKDGHWKPRQSWMKLIPPHIKDAGSARVSLVFDIAINDGDMDVRNAAVAVLEQLLSDAKLRDAMASKIGKSLASAIKNDEQHSNTTSLLTRLTTPKLPEGRGTDSDSEIILTTGHEIWIGVTMLLGRNGEQLSLHDIASPAQNYDNYVDLKSLFGKVKLQDPIQNVLPKYLESALKSDSNDTRSQAVTLFDRLLCSEDSLAWDYGGLLGRTNDAQLISRLAEITVKDDDYSYNLRKRSLTLLKTLFNNIRFQDSIKSSLSKVIESCFKEPDLMKFRSNAIAALHSLTEANSNEDCDKFKDIVSPSIPHLLKITLLVIDRDNEYMRKEAEDILLENLTSYPNETKINREVLSAIPPMIPTITVEGKRIALQLGETLQLTDDTAASIAHALAPLLRTTSSFPRAAAIELLSKLYSKHRSSKPRLIESAIPEIITLALDEKDDVGGIRTTAIQLLVSLSAAPTITTDEHSSTSSPMNSPVNENLRPSVVELLSLMSNDPAVRRTISLQIIASAFGTDNVTLQGHCELLARLISDGRFGDEPTDKVMLFLASAIVTRPKLAPYRFEILTALWCRYGSKSITPVHSEPLDKSVLKQPNDLVDWFTFALFGRHATVHEVRTWLRRCKVWLPDEPELEHDHHADPEPAIEENLTKPVQAFFHRSATIGDRASRRRACPTSNRGGIQAILRGTTRATRSTIKSRRVSTAIRSGTGRPGRTPGRSPRGGGVCAVLCGRTPTRGGEYAGEPLVTSSKRSSVVLEQAQPENVEQPLVDGGAPSSKLRLW</sequence>
<organism evidence="5 6">
    <name type="scientific">Coprinellus micaceus</name>
    <name type="common">Glistening ink-cap mushroom</name>
    <name type="synonym">Coprinus micaceus</name>
    <dbReference type="NCBI Taxonomy" id="71717"/>
    <lineage>
        <taxon>Eukaryota</taxon>
        <taxon>Fungi</taxon>
        <taxon>Dikarya</taxon>
        <taxon>Basidiomycota</taxon>
        <taxon>Agaricomycotina</taxon>
        <taxon>Agaricomycetes</taxon>
        <taxon>Agaricomycetidae</taxon>
        <taxon>Agaricales</taxon>
        <taxon>Agaricineae</taxon>
        <taxon>Psathyrellaceae</taxon>
        <taxon>Coprinellus</taxon>
    </lineage>
</organism>
<accession>A0A4Y7RMA5</accession>
<keyword evidence="6" id="KW-1185">Reference proteome</keyword>
<keyword evidence="3" id="KW-1133">Transmembrane helix</keyword>
<feature type="region of interest" description="Disordered" evidence="2">
    <location>
        <begin position="1050"/>
        <end position="1083"/>
    </location>
</feature>
<dbReference type="Proteomes" id="UP000298030">
    <property type="component" value="Unassembled WGS sequence"/>
</dbReference>
<feature type="domain" description="DUF6535" evidence="4">
    <location>
        <begin position="74"/>
        <end position="236"/>
    </location>
</feature>
<dbReference type="EMBL" id="QPFP01000489">
    <property type="protein sequence ID" value="TEB09812.1"/>
    <property type="molecule type" value="Genomic_DNA"/>
</dbReference>
<proteinExistence type="predicted"/>
<dbReference type="GO" id="GO:0000159">
    <property type="term" value="C:protein phosphatase type 2A complex"/>
    <property type="evidence" value="ECO:0007669"/>
    <property type="project" value="TreeGrafter"/>
</dbReference>
<keyword evidence="3" id="KW-0472">Membrane</keyword>
<feature type="transmembrane region" description="Helical" evidence="3">
    <location>
        <begin position="246"/>
        <end position="268"/>
    </location>
</feature>
<evidence type="ECO:0000256" key="1">
    <source>
        <dbReference type="ARBA" id="ARBA00022737"/>
    </source>
</evidence>
<feature type="compositionally biased region" description="Polar residues" evidence="2">
    <location>
        <begin position="1069"/>
        <end position="1078"/>
    </location>
</feature>
<dbReference type="InterPro" id="IPR011989">
    <property type="entry name" value="ARM-like"/>
</dbReference>
<dbReference type="GO" id="GO:0005829">
    <property type="term" value="C:cytosol"/>
    <property type="evidence" value="ECO:0007669"/>
    <property type="project" value="TreeGrafter"/>
</dbReference>
<reference evidence="5 6" key="1">
    <citation type="journal article" date="2019" name="Nat. Ecol. Evol.">
        <title>Megaphylogeny resolves global patterns of mushroom evolution.</title>
        <authorList>
            <person name="Varga T."/>
            <person name="Krizsan K."/>
            <person name="Foldi C."/>
            <person name="Dima B."/>
            <person name="Sanchez-Garcia M."/>
            <person name="Sanchez-Ramirez S."/>
            <person name="Szollosi G.J."/>
            <person name="Szarkandi J.G."/>
            <person name="Papp V."/>
            <person name="Albert L."/>
            <person name="Andreopoulos W."/>
            <person name="Angelini C."/>
            <person name="Antonin V."/>
            <person name="Barry K.W."/>
            <person name="Bougher N.L."/>
            <person name="Buchanan P."/>
            <person name="Buyck B."/>
            <person name="Bense V."/>
            <person name="Catcheside P."/>
            <person name="Chovatia M."/>
            <person name="Cooper J."/>
            <person name="Damon W."/>
            <person name="Desjardin D."/>
            <person name="Finy P."/>
            <person name="Geml J."/>
            <person name="Haridas S."/>
            <person name="Hughes K."/>
            <person name="Justo A."/>
            <person name="Karasinski D."/>
            <person name="Kautmanova I."/>
            <person name="Kiss B."/>
            <person name="Kocsube S."/>
            <person name="Kotiranta H."/>
            <person name="LaButti K.M."/>
            <person name="Lechner B.E."/>
            <person name="Liimatainen K."/>
            <person name="Lipzen A."/>
            <person name="Lukacs Z."/>
            <person name="Mihaltcheva S."/>
            <person name="Morgado L.N."/>
            <person name="Niskanen T."/>
            <person name="Noordeloos M.E."/>
            <person name="Ohm R.A."/>
            <person name="Ortiz-Santana B."/>
            <person name="Ovrebo C."/>
            <person name="Racz N."/>
            <person name="Riley R."/>
            <person name="Savchenko A."/>
            <person name="Shiryaev A."/>
            <person name="Soop K."/>
            <person name="Spirin V."/>
            <person name="Szebenyi C."/>
            <person name="Tomsovsky M."/>
            <person name="Tulloss R.E."/>
            <person name="Uehling J."/>
            <person name="Grigoriev I.V."/>
            <person name="Vagvolgyi C."/>
            <person name="Papp T."/>
            <person name="Martin F.M."/>
            <person name="Miettinen O."/>
            <person name="Hibbett D.S."/>
            <person name="Nagy L.G."/>
        </authorList>
    </citation>
    <scope>NUCLEOTIDE SEQUENCE [LARGE SCALE GENOMIC DNA]</scope>
    <source>
        <strain evidence="5 6">FP101781</strain>
    </source>
</reference>
<evidence type="ECO:0000313" key="6">
    <source>
        <dbReference type="Proteomes" id="UP000298030"/>
    </source>
</evidence>
<feature type="compositionally biased region" description="Low complexity" evidence="2">
    <location>
        <begin position="1958"/>
        <end position="1971"/>
    </location>
</feature>
<feature type="region of interest" description="Disordered" evidence="2">
    <location>
        <begin position="2011"/>
        <end position="2033"/>
    </location>
</feature>
<dbReference type="Pfam" id="PF13646">
    <property type="entry name" value="HEAT_2"/>
    <property type="match status" value="1"/>
</dbReference>
<gene>
    <name evidence="5" type="ORF">FA13DRAFT_1806496</name>
</gene>
<dbReference type="PANTHER" id="PTHR10648">
    <property type="entry name" value="SERINE/THREONINE-PROTEIN PHOSPHATASE PP2A 65 KDA REGULATORY SUBUNIT"/>
    <property type="match status" value="1"/>
</dbReference>
<name>A0A4Y7RMA5_COPMI</name>